<dbReference type="AlphaFoldDB" id="X0UJR4"/>
<comment type="caution">
    <text evidence="1">The sequence shown here is derived from an EMBL/GenBank/DDBJ whole genome shotgun (WGS) entry which is preliminary data.</text>
</comment>
<gene>
    <name evidence="1" type="ORF">S01H1_18690</name>
</gene>
<evidence type="ECO:0000313" key="1">
    <source>
        <dbReference type="EMBL" id="GAF88750.1"/>
    </source>
</evidence>
<dbReference type="EMBL" id="BARS01010014">
    <property type="protein sequence ID" value="GAF88750.1"/>
    <property type="molecule type" value="Genomic_DNA"/>
</dbReference>
<sequence>MTLQFISDLAKVGDRPEIDAVPGGEFARALPKILAGEAVKEALREAVRNVTEYLNSM</sequence>
<organism evidence="1">
    <name type="scientific">marine sediment metagenome</name>
    <dbReference type="NCBI Taxonomy" id="412755"/>
    <lineage>
        <taxon>unclassified sequences</taxon>
        <taxon>metagenomes</taxon>
        <taxon>ecological metagenomes</taxon>
    </lineage>
</organism>
<proteinExistence type="predicted"/>
<reference evidence="1" key="1">
    <citation type="journal article" date="2014" name="Front. Microbiol.">
        <title>High frequency of phylogenetically diverse reductive dehalogenase-homologous genes in deep subseafloor sedimentary metagenomes.</title>
        <authorList>
            <person name="Kawai M."/>
            <person name="Futagami T."/>
            <person name="Toyoda A."/>
            <person name="Takaki Y."/>
            <person name="Nishi S."/>
            <person name="Hori S."/>
            <person name="Arai W."/>
            <person name="Tsubouchi T."/>
            <person name="Morono Y."/>
            <person name="Uchiyama I."/>
            <person name="Ito T."/>
            <person name="Fujiyama A."/>
            <person name="Inagaki F."/>
            <person name="Takami H."/>
        </authorList>
    </citation>
    <scope>NUCLEOTIDE SEQUENCE</scope>
    <source>
        <strain evidence="1">Expedition CK06-06</strain>
    </source>
</reference>
<name>X0UJR4_9ZZZZ</name>
<feature type="non-terminal residue" evidence="1">
    <location>
        <position position="57"/>
    </location>
</feature>
<protein>
    <submittedName>
        <fullName evidence="1">Uncharacterized protein</fullName>
    </submittedName>
</protein>
<accession>X0UJR4</accession>